<dbReference type="InterPro" id="IPR036396">
    <property type="entry name" value="Cyt_P450_sf"/>
</dbReference>
<dbReference type="SUPFAM" id="SSF48264">
    <property type="entry name" value="Cytochrome P450"/>
    <property type="match status" value="1"/>
</dbReference>
<feature type="signal peptide" evidence="8">
    <location>
        <begin position="1"/>
        <end position="17"/>
    </location>
</feature>
<dbReference type="InterPro" id="IPR017972">
    <property type="entry name" value="Cyt_P450_CS"/>
</dbReference>
<evidence type="ECO:0000313" key="9">
    <source>
        <dbReference type="Proteomes" id="UP000813463"/>
    </source>
</evidence>
<evidence type="ECO:0000256" key="8">
    <source>
        <dbReference type="SAM" id="SignalP"/>
    </source>
</evidence>
<comment type="cofactor">
    <cofactor evidence="6">
        <name>heme</name>
        <dbReference type="ChEBI" id="CHEBI:30413"/>
    </cofactor>
</comment>
<accession>A0A9R0K801</accession>
<evidence type="ECO:0000256" key="7">
    <source>
        <dbReference type="RuleBase" id="RU000461"/>
    </source>
</evidence>
<keyword evidence="8" id="KW-0732">Signal</keyword>
<evidence type="ECO:0000256" key="5">
    <source>
        <dbReference type="ARBA" id="ARBA00023004"/>
    </source>
</evidence>
<keyword evidence="5 6" id="KW-0408">Iron</keyword>
<feature type="chain" id="PRO_5046135603" evidence="8">
    <location>
        <begin position="18"/>
        <end position="506"/>
    </location>
</feature>
<dbReference type="GO" id="GO:0004497">
    <property type="term" value="F:monooxygenase activity"/>
    <property type="evidence" value="ECO:0007669"/>
    <property type="project" value="UniProtKB-KW"/>
</dbReference>
<dbReference type="PRINTS" id="PR00385">
    <property type="entry name" value="P450"/>
</dbReference>
<dbReference type="PROSITE" id="PS00086">
    <property type="entry name" value="CYTOCHROME_P450"/>
    <property type="match status" value="1"/>
</dbReference>
<dbReference type="PRINTS" id="PR00463">
    <property type="entry name" value="EP450I"/>
</dbReference>
<dbReference type="GeneID" id="110800892"/>
<keyword evidence="2 6" id="KW-0349">Heme</keyword>
<dbReference type="InterPro" id="IPR002401">
    <property type="entry name" value="Cyt_P450_E_grp-I"/>
</dbReference>
<dbReference type="Proteomes" id="UP000813463">
    <property type="component" value="Chromosome 2"/>
</dbReference>
<gene>
    <name evidence="10" type="primary">LOC110800892</name>
</gene>
<dbReference type="KEGG" id="soe:110800892"/>
<reference evidence="9" key="1">
    <citation type="journal article" date="2021" name="Nat. Commun.">
        <title>Genomic analyses provide insights into spinach domestication and the genetic basis of agronomic traits.</title>
        <authorList>
            <person name="Cai X."/>
            <person name="Sun X."/>
            <person name="Xu C."/>
            <person name="Sun H."/>
            <person name="Wang X."/>
            <person name="Ge C."/>
            <person name="Zhang Z."/>
            <person name="Wang Q."/>
            <person name="Fei Z."/>
            <person name="Jiao C."/>
            <person name="Wang Q."/>
        </authorList>
    </citation>
    <scope>NUCLEOTIDE SEQUENCE [LARGE SCALE GENOMIC DNA]</scope>
    <source>
        <strain evidence="9">cv. Varoflay</strain>
    </source>
</reference>
<evidence type="ECO:0000256" key="6">
    <source>
        <dbReference type="PIRSR" id="PIRSR602401-1"/>
    </source>
</evidence>
<keyword evidence="3 6" id="KW-0479">Metal-binding</keyword>
<dbReference type="GO" id="GO:0020037">
    <property type="term" value="F:heme binding"/>
    <property type="evidence" value="ECO:0007669"/>
    <property type="project" value="InterPro"/>
</dbReference>
<reference evidence="10" key="2">
    <citation type="submission" date="2025-08" db="UniProtKB">
        <authorList>
            <consortium name="RefSeq"/>
        </authorList>
    </citation>
    <scope>IDENTIFICATION</scope>
    <source>
        <tissue evidence="10">Leaf</tissue>
    </source>
</reference>
<dbReference type="Gene3D" id="1.10.630.10">
    <property type="entry name" value="Cytochrome P450"/>
    <property type="match status" value="1"/>
</dbReference>
<evidence type="ECO:0000256" key="3">
    <source>
        <dbReference type="ARBA" id="ARBA00022723"/>
    </source>
</evidence>
<evidence type="ECO:0000256" key="2">
    <source>
        <dbReference type="ARBA" id="ARBA00022617"/>
    </source>
</evidence>
<comment type="similarity">
    <text evidence="1 7">Belongs to the cytochrome P450 family.</text>
</comment>
<dbReference type="RefSeq" id="XP_021861910.2">
    <property type="nucleotide sequence ID" value="XM_022006218.2"/>
</dbReference>
<keyword evidence="4 7" id="KW-0560">Oxidoreductase</keyword>
<dbReference type="Pfam" id="PF00067">
    <property type="entry name" value="p450"/>
    <property type="match status" value="1"/>
</dbReference>
<feature type="binding site" description="axial binding residue" evidence="6">
    <location>
        <position position="445"/>
    </location>
    <ligand>
        <name>heme</name>
        <dbReference type="ChEBI" id="CHEBI:30413"/>
    </ligand>
    <ligandPart>
        <name>Fe</name>
        <dbReference type="ChEBI" id="CHEBI:18248"/>
    </ligandPart>
</feature>
<keyword evidence="7" id="KW-0503">Monooxygenase</keyword>
<dbReference type="GO" id="GO:0016705">
    <property type="term" value="F:oxidoreductase activity, acting on paired donors, with incorporation or reduction of molecular oxygen"/>
    <property type="evidence" value="ECO:0007669"/>
    <property type="project" value="InterPro"/>
</dbReference>
<dbReference type="CDD" id="cd11072">
    <property type="entry name" value="CYP71-like"/>
    <property type="match status" value="1"/>
</dbReference>
<organism evidence="9 10">
    <name type="scientific">Spinacia oleracea</name>
    <name type="common">Spinach</name>
    <dbReference type="NCBI Taxonomy" id="3562"/>
    <lineage>
        <taxon>Eukaryota</taxon>
        <taxon>Viridiplantae</taxon>
        <taxon>Streptophyta</taxon>
        <taxon>Embryophyta</taxon>
        <taxon>Tracheophyta</taxon>
        <taxon>Spermatophyta</taxon>
        <taxon>Magnoliopsida</taxon>
        <taxon>eudicotyledons</taxon>
        <taxon>Gunneridae</taxon>
        <taxon>Pentapetalae</taxon>
        <taxon>Caryophyllales</taxon>
        <taxon>Chenopodiaceae</taxon>
        <taxon>Chenopodioideae</taxon>
        <taxon>Anserineae</taxon>
        <taxon>Spinacia</taxon>
    </lineage>
</organism>
<dbReference type="PANTHER" id="PTHR47955">
    <property type="entry name" value="CYTOCHROME P450 FAMILY 71 PROTEIN"/>
    <property type="match status" value="1"/>
</dbReference>
<name>A0A9R0K801_SPIOL</name>
<proteinExistence type="inferred from homology"/>
<dbReference type="AlphaFoldDB" id="A0A9R0K801"/>
<protein>
    <submittedName>
        <fullName evidence="10">Desmethyl-deoxy-podophyllotoxin synthase-like</fullName>
    </submittedName>
</protein>
<sequence>MEISWLIFLAIFTISLFKFLLKKTPTSNLPPGPPKLPLIGNLHQLAKGNILPHRRFAQLAAVHGPIMHLKLGEISTVVMSTAEMAREVMKTHDAVFCNRPSLRVGKELFYEFTDIGLAPFGEYWRQVRKISAFELFTTKRVESFRPIREEEVAELMESLRLEAGSTINLSKKLFGLTFNISSRVTFNKKGKGREEFHALIAGIVEAASGFSIADVYPSFGTLLHSISGMKKKFKKLVEQTNRILDPIIEEHMTKKKDRGNNDNDDYNEDLVDVLLKFHKDNAQPTQEFSLSTDNVKAVLLEVFGAGSETSSTVMEWAMSELLKNPKAMEKVQSEVRQAYQEKGTVDETTVHELKYLKHVIRETLRLHPPVPLLVPRQSMERCQISSYDLPPKTRVIINAWAIARDPKFWPEPEKFNPNRFEECSINYKGNTNFELIPFGGGRRRCPGMTLGIANVELPLAMLLYHFDWKLPRGVESPESLDLDESYGITMRRKNDLYVIPIPYPNQ</sequence>
<dbReference type="PANTHER" id="PTHR47955:SF8">
    <property type="entry name" value="CYTOCHROME P450 71D11-LIKE"/>
    <property type="match status" value="1"/>
</dbReference>
<evidence type="ECO:0000256" key="4">
    <source>
        <dbReference type="ARBA" id="ARBA00023002"/>
    </source>
</evidence>
<evidence type="ECO:0000256" key="1">
    <source>
        <dbReference type="ARBA" id="ARBA00010617"/>
    </source>
</evidence>
<keyword evidence="9" id="KW-1185">Reference proteome</keyword>
<evidence type="ECO:0000313" key="10">
    <source>
        <dbReference type="RefSeq" id="XP_021861910.2"/>
    </source>
</evidence>
<dbReference type="InterPro" id="IPR001128">
    <property type="entry name" value="Cyt_P450"/>
</dbReference>
<dbReference type="GO" id="GO:0005506">
    <property type="term" value="F:iron ion binding"/>
    <property type="evidence" value="ECO:0007669"/>
    <property type="project" value="InterPro"/>
</dbReference>